<dbReference type="GeneID" id="20078945"/>
<feature type="compositionally biased region" description="Low complexity" evidence="3">
    <location>
        <begin position="360"/>
        <end position="384"/>
    </location>
</feature>
<dbReference type="GO" id="GO:0006508">
    <property type="term" value="P:proteolysis"/>
    <property type="evidence" value="ECO:0007669"/>
    <property type="project" value="UniProtKB-KW"/>
</dbReference>
<feature type="chain" id="PRO_5012610325" description="Metalloendopeptidase" evidence="4">
    <location>
        <begin position="16"/>
        <end position="396"/>
    </location>
</feature>
<dbReference type="Pfam" id="PF01400">
    <property type="entry name" value="Astacin"/>
    <property type="match status" value="1"/>
</dbReference>
<evidence type="ECO:0000256" key="2">
    <source>
        <dbReference type="RuleBase" id="RU361183"/>
    </source>
</evidence>
<keyword evidence="1 2" id="KW-0378">Hydrolase</keyword>
<feature type="binding site" evidence="1">
    <location>
        <position position="210"/>
    </location>
    <ligand>
        <name>Zn(2+)</name>
        <dbReference type="ChEBI" id="CHEBI:29105"/>
        <note>catalytic</note>
    </ligand>
</feature>
<dbReference type="STRING" id="157072.A0A024UM38"/>
<feature type="binding site" evidence="1">
    <location>
        <position position="206"/>
    </location>
    <ligand>
        <name>Zn(2+)</name>
        <dbReference type="ChEBI" id="CHEBI:29105"/>
        <note>catalytic</note>
    </ligand>
</feature>
<evidence type="ECO:0000256" key="3">
    <source>
        <dbReference type="SAM" id="MobiDB-lite"/>
    </source>
</evidence>
<feature type="signal peptide" evidence="4">
    <location>
        <begin position="1"/>
        <end position="15"/>
    </location>
</feature>
<dbReference type="InterPro" id="IPR006026">
    <property type="entry name" value="Peptidase_Metallo"/>
</dbReference>
<keyword evidence="4" id="KW-0732">Signal</keyword>
<dbReference type="GO" id="GO:0008270">
    <property type="term" value="F:zinc ion binding"/>
    <property type="evidence" value="ECO:0007669"/>
    <property type="project" value="UniProtKB-UniRule"/>
</dbReference>
<proteinExistence type="predicted"/>
<dbReference type="Gene3D" id="3.40.390.10">
    <property type="entry name" value="Collagenase (Catalytic Domain)"/>
    <property type="match status" value="1"/>
</dbReference>
<accession>A0A024UM38</accession>
<evidence type="ECO:0000256" key="1">
    <source>
        <dbReference type="PROSITE-ProRule" id="PRU01211"/>
    </source>
</evidence>
<dbReference type="OrthoDB" id="431034at2759"/>
<keyword evidence="1 2" id="KW-0645">Protease</keyword>
<dbReference type="InterPro" id="IPR001506">
    <property type="entry name" value="Peptidase_M12A"/>
</dbReference>
<evidence type="ECO:0000256" key="4">
    <source>
        <dbReference type="SAM" id="SignalP"/>
    </source>
</evidence>
<protein>
    <recommendedName>
        <fullName evidence="2">Metalloendopeptidase</fullName>
        <ecNumber evidence="2">3.4.24.-</ecNumber>
    </recommendedName>
</protein>
<dbReference type="PROSITE" id="PS51864">
    <property type="entry name" value="ASTACIN"/>
    <property type="match status" value="1"/>
</dbReference>
<dbReference type="EMBL" id="KI913954">
    <property type="protein sequence ID" value="ETW07359.1"/>
    <property type="molecule type" value="Genomic_DNA"/>
</dbReference>
<dbReference type="eggNOG" id="KOG3714">
    <property type="taxonomic scope" value="Eukaryota"/>
</dbReference>
<dbReference type="PANTHER" id="PTHR10127">
    <property type="entry name" value="DISCOIDIN, CUB, EGF, LAMININ , AND ZINC METALLOPROTEASE DOMAIN CONTAINING"/>
    <property type="match status" value="1"/>
</dbReference>
<feature type="region of interest" description="Disordered" evidence="3">
    <location>
        <begin position="355"/>
        <end position="396"/>
    </location>
</feature>
<sequence>MKLTWLASLALAAVAAYDACFDEDEKVHYRHGSIKYMRGTPGYAGAIYKVCEDGVYHCKVSDEILDQPALPDVDCDEALAEYDISHDPSVDMGRRLGLMVHPPAAEVWPAGVVCYALSDQADPAIKPYLEAAVTEYRTKTPIRIISVDQCRAVNMPTLCGNCKNFALIEDSKPGCFAFVGYEGKPNQVINLHQDCYLNQPPGHVQHELGHAIGLFHEHAHPDRKIIIVEDALKASRNNYVKKRDSLTTTYDMESIMHYGASGGVCVPKDLTVKYCDIDESHEKTGCVIPTLNDCDETASLRLGQREGLSPTDIQSILTLYKHTSNEAKALDRLLFPSQANAVDEQDEQLMTAWTEMPTDSPTLSSKLHSASSASSASSAPSRHAIYPQRQTDSHDS</sequence>
<feature type="domain" description="Peptidase M12A" evidence="5">
    <location>
        <begin position="94"/>
        <end position="324"/>
    </location>
</feature>
<dbReference type="SMART" id="SM00235">
    <property type="entry name" value="ZnMc"/>
    <property type="match status" value="1"/>
</dbReference>
<name>A0A024UM38_9STRA</name>
<comment type="cofactor">
    <cofactor evidence="1 2">
        <name>Zn(2+)</name>
        <dbReference type="ChEBI" id="CHEBI:29105"/>
    </cofactor>
    <text evidence="1 2">Binds 1 zinc ion per subunit.</text>
</comment>
<evidence type="ECO:0000259" key="5">
    <source>
        <dbReference type="PROSITE" id="PS51864"/>
    </source>
</evidence>
<dbReference type="EC" id="3.4.24.-" evidence="2"/>
<dbReference type="PRINTS" id="PR00480">
    <property type="entry name" value="ASTACIN"/>
</dbReference>
<dbReference type="VEuPathDB" id="FungiDB:H310_01895"/>
<gene>
    <name evidence="6" type="ORF">H310_01895</name>
</gene>
<dbReference type="GO" id="GO:0004222">
    <property type="term" value="F:metalloendopeptidase activity"/>
    <property type="evidence" value="ECO:0007669"/>
    <property type="project" value="UniProtKB-UniRule"/>
</dbReference>
<feature type="binding site" evidence="1">
    <location>
        <position position="216"/>
    </location>
    <ligand>
        <name>Zn(2+)</name>
        <dbReference type="ChEBI" id="CHEBI:29105"/>
        <note>catalytic</note>
    </ligand>
</feature>
<keyword evidence="1 2" id="KW-0482">Metalloprotease</keyword>
<dbReference type="InterPro" id="IPR024079">
    <property type="entry name" value="MetalloPept_cat_dom_sf"/>
</dbReference>
<organism evidence="6">
    <name type="scientific">Aphanomyces invadans</name>
    <dbReference type="NCBI Taxonomy" id="157072"/>
    <lineage>
        <taxon>Eukaryota</taxon>
        <taxon>Sar</taxon>
        <taxon>Stramenopiles</taxon>
        <taxon>Oomycota</taxon>
        <taxon>Saprolegniomycetes</taxon>
        <taxon>Saprolegniales</taxon>
        <taxon>Verrucalvaceae</taxon>
        <taxon>Aphanomyces</taxon>
    </lineage>
</organism>
<evidence type="ECO:0000313" key="6">
    <source>
        <dbReference type="EMBL" id="ETW07359.1"/>
    </source>
</evidence>
<keyword evidence="1 2" id="KW-0862">Zinc</keyword>
<dbReference type="AlphaFoldDB" id="A0A024UM38"/>
<feature type="active site" evidence="1">
    <location>
        <position position="207"/>
    </location>
</feature>
<dbReference type="RefSeq" id="XP_008863452.1">
    <property type="nucleotide sequence ID" value="XM_008865230.1"/>
</dbReference>
<dbReference type="PANTHER" id="PTHR10127:SF850">
    <property type="entry name" value="METALLOENDOPEPTIDASE"/>
    <property type="match status" value="1"/>
</dbReference>
<comment type="caution">
    <text evidence="1">Lacks conserved residue(s) required for the propagation of feature annotation.</text>
</comment>
<reference evidence="6" key="1">
    <citation type="submission" date="2013-12" db="EMBL/GenBank/DDBJ databases">
        <title>The Genome Sequence of Aphanomyces invadans NJM9701.</title>
        <authorList>
            <consortium name="The Broad Institute Genomics Platform"/>
            <person name="Russ C."/>
            <person name="Tyler B."/>
            <person name="van West P."/>
            <person name="Dieguez-Uribeondo J."/>
            <person name="Young S.K."/>
            <person name="Zeng Q."/>
            <person name="Gargeya S."/>
            <person name="Fitzgerald M."/>
            <person name="Abouelleil A."/>
            <person name="Alvarado L."/>
            <person name="Chapman S.B."/>
            <person name="Gainer-Dewar J."/>
            <person name="Goldberg J."/>
            <person name="Griggs A."/>
            <person name="Gujja S."/>
            <person name="Hansen M."/>
            <person name="Howarth C."/>
            <person name="Imamovic A."/>
            <person name="Ireland A."/>
            <person name="Larimer J."/>
            <person name="McCowan C."/>
            <person name="Murphy C."/>
            <person name="Pearson M."/>
            <person name="Poon T.W."/>
            <person name="Priest M."/>
            <person name="Roberts A."/>
            <person name="Saif S."/>
            <person name="Shea T."/>
            <person name="Sykes S."/>
            <person name="Wortman J."/>
            <person name="Nusbaum C."/>
            <person name="Birren B."/>
        </authorList>
    </citation>
    <scope>NUCLEOTIDE SEQUENCE [LARGE SCALE GENOMIC DNA]</scope>
    <source>
        <strain evidence="6">NJM9701</strain>
    </source>
</reference>
<keyword evidence="1 2" id="KW-0479">Metal-binding</keyword>
<dbReference type="SUPFAM" id="SSF55486">
    <property type="entry name" value="Metalloproteases ('zincins'), catalytic domain"/>
    <property type="match status" value="1"/>
</dbReference>